<dbReference type="Gene3D" id="3.30.200.20">
    <property type="entry name" value="Phosphorylase Kinase, domain 1"/>
    <property type="match status" value="1"/>
</dbReference>
<protein>
    <submittedName>
        <fullName evidence="1">Protein kinase domain</fullName>
    </submittedName>
</protein>
<accession>A0A3S4WL00</accession>
<dbReference type="SUPFAM" id="SSF56112">
    <property type="entry name" value="Protein kinase-like (PK-like)"/>
    <property type="match status" value="1"/>
</dbReference>
<sequence length="780" mass="84346">MNLGEIAPTEHEGDSAFSPTIVPASPFRIWDGTTPEGWEVTENDQWKFYFPTDAELPDEGWKIHISTVLDEADQALDIVSEICRQNSIGFKFTPTREMLAFKLSKNVSRSAAGKFCCLYPRDEEECGRIVNILLHALRHMHGPDILTDLRCGDAPVFVRWGAFTPMYCTDADGIRRLAIHGPDGELIADTRRPGLHIPDWVTWPAWTGPGRHRRANRSSHLPCTLTHALAHHAGGGVYAGQMHSTGATVLVKEGRPHAGIDRLHHDAVWRIRHEAEILRRLQGRASVPTFLEQVDGTSHAYLIREMIDGVTLMRERNRRLREQSTPAYEEWARTTLETIRRELEAVHDCGVVLNDVHENNILLADDRIIFFDLEAASCADCDDELAMAAIDYTPPPNIRGTTVDWYSFDIMTLSMFVRSKRGIRLGPARIRALAHQARRRHPSCADLIEAAAGRLLALTPVPPDAPGVTGRSTVEPTPDAIIAALDTHQERPHPSPTPVGTTSGTEAFSGDVGPAPAFDACLRTLATVFSRLGLSPSHPDDALSHSPGLMTGTAGTGAIACLLAHTGGLPRHEAEAIIQEAARRLDRPEPPARPGMWEGATGQAVFWLLADLLSFIPGSRHRARSLLIQDAAQLATLVPPHAGGLDGRLGWLAVVAALEGLTKLTVPTDLKDTMRPAPSASTAGSSVRNGAIGSLLALSVLRLAGSPLPDVEQVALECLADDLVICTPSTIGVVDDPGLSLKGDSADGVTGALAALHLLRTALSLTTSFPNPTASVVTRH</sequence>
<evidence type="ECO:0000313" key="1">
    <source>
        <dbReference type="EMBL" id="VEI17820.1"/>
    </source>
</evidence>
<dbReference type="PROSITE" id="PS50011">
    <property type="entry name" value="PROTEIN_KINASE_DOM"/>
    <property type="match status" value="1"/>
</dbReference>
<reference evidence="1 2" key="1">
    <citation type="submission" date="2018-12" db="EMBL/GenBank/DDBJ databases">
        <authorList>
            <consortium name="Pathogen Informatics"/>
        </authorList>
    </citation>
    <scope>NUCLEOTIDE SEQUENCE [LARGE SCALE GENOMIC DNA]</scope>
    <source>
        <strain evidence="1 2">NCTC10951</strain>
    </source>
</reference>
<dbReference type="KEGG" id="avc:NCTC10951_02391"/>
<keyword evidence="1" id="KW-0808">Transferase</keyword>
<name>A0A3S4WL00_ACTVI</name>
<dbReference type="OrthoDB" id="1492512at2"/>
<dbReference type="Pfam" id="PF25816">
    <property type="entry name" value="RamC_N"/>
    <property type="match status" value="1"/>
</dbReference>
<gene>
    <name evidence="1" type="ORF">NCTC10951_02391</name>
</gene>
<dbReference type="Pfam" id="PF00069">
    <property type="entry name" value="Pkinase"/>
    <property type="match status" value="1"/>
</dbReference>
<dbReference type="RefSeq" id="WP_126414739.1">
    <property type="nucleotide sequence ID" value="NZ_JASPER010000024.1"/>
</dbReference>
<dbReference type="Gene3D" id="1.10.510.10">
    <property type="entry name" value="Transferase(Phosphotransferase) domain 1"/>
    <property type="match status" value="1"/>
</dbReference>
<organism evidence="1 2">
    <name type="scientific">Actinomyces viscosus</name>
    <dbReference type="NCBI Taxonomy" id="1656"/>
    <lineage>
        <taxon>Bacteria</taxon>
        <taxon>Bacillati</taxon>
        <taxon>Actinomycetota</taxon>
        <taxon>Actinomycetes</taxon>
        <taxon>Actinomycetales</taxon>
        <taxon>Actinomycetaceae</taxon>
        <taxon>Actinomyces</taxon>
    </lineage>
</organism>
<dbReference type="InterPro" id="IPR011009">
    <property type="entry name" value="Kinase-like_dom_sf"/>
</dbReference>
<keyword evidence="1" id="KW-0418">Kinase</keyword>
<dbReference type="GO" id="GO:0005524">
    <property type="term" value="F:ATP binding"/>
    <property type="evidence" value="ECO:0007669"/>
    <property type="project" value="InterPro"/>
</dbReference>
<dbReference type="GO" id="GO:0004672">
    <property type="term" value="F:protein kinase activity"/>
    <property type="evidence" value="ECO:0007669"/>
    <property type="project" value="InterPro"/>
</dbReference>
<dbReference type="Proteomes" id="UP000268658">
    <property type="component" value="Chromosome"/>
</dbReference>
<dbReference type="EMBL" id="LR134477">
    <property type="protein sequence ID" value="VEI17820.1"/>
    <property type="molecule type" value="Genomic_DNA"/>
</dbReference>
<dbReference type="InterPro" id="IPR057929">
    <property type="entry name" value="RamC_N"/>
</dbReference>
<dbReference type="AlphaFoldDB" id="A0A3S4WL00"/>
<evidence type="ECO:0000313" key="2">
    <source>
        <dbReference type="Proteomes" id="UP000268658"/>
    </source>
</evidence>
<dbReference type="InterPro" id="IPR000719">
    <property type="entry name" value="Prot_kinase_dom"/>
</dbReference>
<proteinExistence type="predicted"/>